<gene>
    <name evidence="1" type="ORF">TCM_017391</name>
</gene>
<dbReference type="HOGENOM" id="CLU_2780976_0_0_1"/>
<dbReference type="InParanoid" id="A0A061EL07"/>
<reference evidence="1 2" key="1">
    <citation type="journal article" date="2013" name="Genome Biol.">
        <title>The genome sequence of the most widely cultivated cacao type and its use to identify candidate genes regulating pod color.</title>
        <authorList>
            <person name="Motamayor J.C."/>
            <person name="Mockaitis K."/>
            <person name="Schmutz J."/>
            <person name="Haiminen N."/>
            <person name="Iii D.L."/>
            <person name="Cornejo O."/>
            <person name="Findley S.D."/>
            <person name="Zheng P."/>
            <person name="Utro F."/>
            <person name="Royaert S."/>
            <person name="Saski C."/>
            <person name="Jenkins J."/>
            <person name="Podicheti R."/>
            <person name="Zhao M."/>
            <person name="Scheffler B.E."/>
            <person name="Stack J.C."/>
            <person name="Feltus F.A."/>
            <person name="Mustiga G.M."/>
            <person name="Amores F."/>
            <person name="Phillips W."/>
            <person name="Marelli J.P."/>
            <person name="May G.D."/>
            <person name="Shapiro H."/>
            <person name="Ma J."/>
            <person name="Bustamante C.D."/>
            <person name="Schnell R.J."/>
            <person name="Main D."/>
            <person name="Gilbert D."/>
            <person name="Parida L."/>
            <person name="Kuhn D.N."/>
        </authorList>
    </citation>
    <scope>NUCLEOTIDE SEQUENCE [LARGE SCALE GENOMIC DNA]</scope>
    <source>
        <strain evidence="2">cv. Matina 1-6</strain>
    </source>
</reference>
<protein>
    <submittedName>
        <fullName evidence="1">Uncharacterized protein</fullName>
    </submittedName>
</protein>
<dbReference type="Proteomes" id="UP000026915">
    <property type="component" value="Chromosome 4"/>
</dbReference>
<name>A0A061EL07_THECC</name>
<sequence>MKKKGERYDWQGSGIAPLMPRDKAIESAPSKAQKSGRVKAGFLPPVRRSKSWFVCRRLGGVKAGLFVAG</sequence>
<organism evidence="1 2">
    <name type="scientific">Theobroma cacao</name>
    <name type="common">Cacao</name>
    <name type="synonym">Cocoa</name>
    <dbReference type="NCBI Taxonomy" id="3641"/>
    <lineage>
        <taxon>Eukaryota</taxon>
        <taxon>Viridiplantae</taxon>
        <taxon>Streptophyta</taxon>
        <taxon>Embryophyta</taxon>
        <taxon>Tracheophyta</taxon>
        <taxon>Spermatophyta</taxon>
        <taxon>Magnoliopsida</taxon>
        <taxon>eudicotyledons</taxon>
        <taxon>Gunneridae</taxon>
        <taxon>Pentapetalae</taxon>
        <taxon>rosids</taxon>
        <taxon>malvids</taxon>
        <taxon>Malvales</taxon>
        <taxon>Malvaceae</taxon>
        <taxon>Byttnerioideae</taxon>
        <taxon>Theobroma</taxon>
    </lineage>
</organism>
<evidence type="ECO:0000313" key="2">
    <source>
        <dbReference type="Proteomes" id="UP000026915"/>
    </source>
</evidence>
<keyword evidence="2" id="KW-1185">Reference proteome</keyword>
<dbReference type="Gramene" id="EOY02999">
    <property type="protein sequence ID" value="EOY02999"/>
    <property type="gene ID" value="TCM_017391"/>
</dbReference>
<dbReference type="AlphaFoldDB" id="A0A061EL07"/>
<evidence type="ECO:0000313" key="1">
    <source>
        <dbReference type="EMBL" id="EOY02999.1"/>
    </source>
</evidence>
<dbReference type="EMBL" id="CM001882">
    <property type="protein sequence ID" value="EOY02999.1"/>
    <property type="molecule type" value="Genomic_DNA"/>
</dbReference>
<accession>A0A061EL07</accession>
<proteinExistence type="predicted"/>